<protein>
    <recommendedName>
        <fullName evidence="5">Protein SREK1IP1</fullName>
    </recommendedName>
</protein>
<evidence type="ECO:0000259" key="7">
    <source>
        <dbReference type="PROSITE" id="PS50158"/>
    </source>
</evidence>
<evidence type="ECO:0000313" key="9">
    <source>
        <dbReference type="Proteomes" id="UP000037510"/>
    </source>
</evidence>
<dbReference type="PANTHER" id="PTHR31437:SF1">
    <property type="entry name" value="PROTEIN SREK1IP1"/>
    <property type="match status" value="1"/>
</dbReference>
<dbReference type="InterPro" id="IPR001878">
    <property type="entry name" value="Znf_CCHC"/>
</dbReference>
<comment type="caution">
    <text evidence="8">The sequence shown here is derived from an EMBL/GenBank/DDBJ whole genome shotgun (WGS) entry which is preliminary data.</text>
</comment>
<dbReference type="GO" id="GO:0003676">
    <property type="term" value="F:nucleic acid binding"/>
    <property type="evidence" value="ECO:0007669"/>
    <property type="project" value="InterPro"/>
</dbReference>
<evidence type="ECO:0000256" key="4">
    <source>
        <dbReference type="ARBA" id="ARBA00037746"/>
    </source>
</evidence>
<dbReference type="EMBL" id="JTDY01011034">
    <property type="protein sequence ID" value="KOB57619.1"/>
    <property type="molecule type" value="Genomic_DNA"/>
</dbReference>
<keyword evidence="9" id="KW-1185">Reference proteome</keyword>
<keyword evidence="1" id="KW-0479">Metal-binding</keyword>
<keyword evidence="2 6" id="KW-0863">Zinc-finger</keyword>
<evidence type="ECO:0000256" key="6">
    <source>
        <dbReference type="PROSITE-ProRule" id="PRU00047"/>
    </source>
</evidence>
<evidence type="ECO:0000313" key="8">
    <source>
        <dbReference type="EMBL" id="KOB57619.1"/>
    </source>
</evidence>
<gene>
    <name evidence="8" type="ORF">OBRU01_24441</name>
</gene>
<accession>A0A0L7K4I0</accession>
<feature type="domain" description="CCHC-type" evidence="7">
    <location>
        <begin position="18"/>
        <end position="33"/>
    </location>
</feature>
<organism evidence="8 9">
    <name type="scientific">Operophtera brumata</name>
    <name type="common">Winter moth</name>
    <name type="synonym">Phalaena brumata</name>
    <dbReference type="NCBI Taxonomy" id="104452"/>
    <lineage>
        <taxon>Eukaryota</taxon>
        <taxon>Metazoa</taxon>
        <taxon>Ecdysozoa</taxon>
        <taxon>Arthropoda</taxon>
        <taxon>Hexapoda</taxon>
        <taxon>Insecta</taxon>
        <taxon>Pterygota</taxon>
        <taxon>Neoptera</taxon>
        <taxon>Endopterygota</taxon>
        <taxon>Lepidoptera</taxon>
        <taxon>Glossata</taxon>
        <taxon>Ditrysia</taxon>
        <taxon>Geometroidea</taxon>
        <taxon>Geometridae</taxon>
        <taxon>Larentiinae</taxon>
        <taxon>Operophtera</taxon>
    </lineage>
</organism>
<proteinExistence type="predicted"/>
<evidence type="ECO:0000256" key="2">
    <source>
        <dbReference type="ARBA" id="ARBA00022771"/>
    </source>
</evidence>
<dbReference type="PROSITE" id="PS50158">
    <property type="entry name" value="ZF_CCHC"/>
    <property type="match status" value="1"/>
</dbReference>
<dbReference type="Pfam" id="PF13917">
    <property type="entry name" value="zf-CCHC_3"/>
    <property type="match status" value="1"/>
</dbReference>
<evidence type="ECO:0000256" key="5">
    <source>
        <dbReference type="ARBA" id="ARBA00039180"/>
    </source>
</evidence>
<reference evidence="8 9" key="1">
    <citation type="journal article" date="2015" name="Genome Biol. Evol.">
        <title>The genome of winter moth (Operophtera brumata) provides a genomic perspective on sexual dimorphism and phenology.</title>
        <authorList>
            <person name="Derks M.F."/>
            <person name="Smit S."/>
            <person name="Salis L."/>
            <person name="Schijlen E."/>
            <person name="Bossers A."/>
            <person name="Mateman C."/>
            <person name="Pijl A.S."/>
            <person name="de Ridder D."/>
            <person name="Groenen M.A."/>
            <person name="Visser M.E."/>
            <person name="Megens H.J."/>
        </authorList>
    </citation>
    <scope>NUCLEOTIDE SEQUENCE [LARGE SCALE GENOMIC DNA]</scope>
    <source>
        <strain evidence="8">WM2013NL</strain>
        <tissue evidence="8">Head and thorax</tissue>
    </source>
</reference>
<sequence length="67" mass="7812">MSNYDVGKINKDSSRSACKRCGYAGHLTFQCRNFIKVTLVVTVSRIMQHRYKLYGKRNYGRSCKRNC</sequence>
<name>A0A0L7K4I0_OPEBR</name>
<dbReference type="GO" id="GO:0008270">
    <property type="term" value="F:zinc ion binding"/>
    <property type="evidence" value="ECO:0007669"/>
    <property type="project" value="UniProtKB-KW"/>
</dbReference>
<keyword evidence="3" id="KW-0862">Zinc</keyword>
<evidence type="ECO:0000256" key="3">
    <source>
        <dbReference type="ARBA" id="ARBA00022833"/>
    </source>
</evidence>
<evidence type="ECO:0000256" key="1">
    <source>
        <dbReference type="ARBA" id="ARBA00022723"/>
    </source>
</evidence>
<dbReference type="PANTHER" id="PTHR31437">
    <property type="entry name" value="SREK1IP1 FAMILY MEMBER"/>
    <property type="match status" value="1"/>
</dbReference>
<comment type="function">
    <text evidence="4">Possible splicing regulator involved in the control of cellular survival.</text>
</comment>
<dbReference type="Proteomes" id="UP000037510">
    <property type="component" value="Unassembled WGS sequence"/>
</dbReference>
<dbReference type="STRING" id="104452.A0A0L7K4I0"/>
<dbReference type="AlphaFoldDB" id="A0A0L7K4I0"/>